<dbReference type="RefSeq" id="WP_168068227.1">
    <property type="nucleotide sequence ID" value="NZ_JAATJC010000001.1"/>
</dbReference>
<protein>
    <submittedName>
        <fullName evidence="1">Uncharacterized protein</fullName>
    </submittedName>
</protein>
<name>A0A7X5Y5F8_9SPHN</name>
<organism evidence="1 2">
    <name type="scientific">Sphingomonas kaistensis</name>
    <dbReference type="NCBI Taxonomy" id="298708"/>
    <lineage>
        <taxon>Bacteria</taxon>
        <taxon>Pseudomonadati</taxon>
        <taxon>Pseudomonadota</taxon>
        <taxon>Alphaproteobacteria</taxon>
        <taxon>Sphingomonadales</taxon>
        <taxon>Sphingomonadaceae</taxon>
        <taxon>Sphingomonas</taxon>
    </lineage>
</organism>
<dbReference type="EMBL" id="JAATJC010000001">
    <property type="protein sequence ID" value="NJC05548.1"/>
    <property type="molecule type" value="Genomic_DNA"/>
</dbReference>
<dbReference type="Proteomes" id="UP000558192">
    <property type="component" value="Unassembled WGS sequence"/>
</dbReference>
<dbReference type="AlphaFoldDB" id="A0A7X5Y5F8"/>
<sequence>MSLFCAARFDTPCRIAVQHDPDALHAHLELPDGLEMGPGDRITVHGAPVVVPFGQSLTIDRTATVEVAGPLRRAWTRLTAHFEMAELYEVSFSPGRLA</sequence>
<evidence type="ECO:0000313" key="2">
    <source>
        <dbReference type="Proteomes" id="UP000558192"/>
    </source>
</evidence>
<accession>A0A7X5Y5F8</accession>
<keyword evidence="2" id="KW-1185">Reference proteome</keyword>
<gene>
    <name evidence="1" type="ORF">GGQ97_001341</name>
</gene>
<proteinExistence type="predicted"/>
<reference evidence="1 2" key="1">
    <citation type="submission" date="2020-03" db="EMBL/GenBank/DDBJ databases">
        <title>Genomic Encyclopedia of Type Strains, Phase IV (KMG-IV): sequencing the most valuable type-strain genomes for metagenomic binning, comparative biology and taxonomic classification.</title>
        <authorList>
            <person name="Goeker M."/>
        </authorList>
    </citation>
    <scope>NUCLEOTIDE SEQUENCE [LARGE SCALE GENOMIC DNA]</scope>
    <source>
        <strain evidence="1 2">DSM 16846</strain>
    </source>
</reference>
<evidence type="ECO:0000313" key="1">
    <source>
        <dbReference type="EMBL" id="NJC05548.1"/>
    </source>
</evidence>
<comment type="caution">
    <text evidence="1">The sequence shown here is derived from an EMBL/GenBank/DDBJ whole genome shotgun (WGS) entry which is preliminary data.</text>
</comment>